<evidence type="ECO:0000313" key="2">
    <source>
        <dbReference type="EMBL" id="TSX99865.1"/>
    </source>
</evidence>
<dbReference type="Proteomes" id="UP000319801">
    <property type="component" value="Unassembled WGS sequence"/>
</dbReference>
<feature type="compositionally biased region" description="Polar residues" evidence="1">
    <location>
        <begin position="1"/>
        <end position="13"/>
    </location>
</feature>
<comment type="caution">
    <text evidence="2">The sequence shown here is derived from an EMBL/GenBank/DDBJ whole genome shotgun (WGS) entry which is preliminary data.</text>
</comment>
<sequence length="90" mass="10413">MCQNGAPLSSVSMATAIRHQTEPRPTLARLNEHGRCFSLVVTAMQVSRRSRRRKLYRNYLLSDVQYFSAELNYSSTGFRQTHKLYFQPVS</sequence>
<dbReference type="AlphaFoldDB" id="A0A556V7B5"/>
<feature type="region of interest" description="Disordered" evidence="1">
    <location>
        <begin position="1"/>
        <end position="25"/>
    </location>
</feature>
<keyword evidence="3" id="KW-1185">Reference proteome</keyword>
<dbReference type="EMBL" id="VCAZ01000144">
    <property type="protein sequence ID" value="TSX99865.1"/>
    <property type="molecule type" value="Genomic_DNA"/>
</dbReference>
<gene>
    <name evidence="2" type="ORF">Baya_13917</name>
</gene>
<evidence type="ECO:0000256" key="1">
    <source>
        <dbReference type="SAM" id="MobiDB-lite"/>
    </source>
</evidence>
<proteinExistence type="predicted"/>
<protein>
    <submittedName>
        <fullName evidence="2">Uncharacterized protein</fullName>
    </submittedName>
</protein>
<organism evidence="2 3">
    <name type="scientific">Bagarius yarrelli</name>
    <name type="common">Goonch</name>
    <name type="synonym">Bagrus yarrelli</name>
    <dbReference type="NCBI Taxonomy" id="175774"/>
    <lineage>
        <taxon>Eukaryota</taxon>
        <taxon>Metazoa</taxon>
        <taxon>Chordata</taxon>
        <taxon>Craniata</taxon>
        <taxon>Vertebrata</taxon>
        <taxon>Euteleostomi</taxon>
        <taxon>Actinopterygii</taxon>
        <taxon>Neopterygii</taxon>
        <taxon>Teleostei</taxon>
        <taxon>Ostariophysi</taxon>
        <taxon>Siluriformes</taxon>
        <taxon>Sisoridae</taxon>
        <taxon>Sisorinae</taxon>
        <taxon>Bagarius</taxon>
    </lineage>
</organism>
<name>A0A556V7B5_BAGYA</name>
<evidence type="ECO:0000313" key="3">
    <source>
        <dbReference type="Proteomes" id="UP000319801"/>
    </source>
</evidence>
<accession>A0A556V7B5</accession>
<reference evidence="2 3" key="1">
    <citation type="journal article" date="2019" name="Genome Biol. Evol.">
        <title>Whole-Genome Sequencing of the Giant Devil Catfish, Bagarius yarrelli.</title>
        <authorList>
            <person name="Jiang W."/>
            <person name="Lv Y."/>
            <person name="Cheng L."/>
            <person name="Yang K."/>
            <person name="Chao B."/>
            <person name="Wang X."/>
            <person name="Li Y."/>
            <person name="Pan X."/>
            <person name="You X."/>
            <person name="Zhang Y."/>
            <person name="Yang J."/>
            <person name="Li J."/>
            <person name="Zhang X."/>
            <person name="Liu S."/>
            <person name="Sun C."/>
            <person name="Yang J."/>
            <person name="Shi Q."/>
        </authorList>
    </citation>
    <scope>NUCLEOTIDE SEQUENCE [LARGE SCALE GENOMIC DNA]</scope>
    <source>
        <strain evidence="2">JWS20170419001</strain>
        <tissue evidence="2">Muscle</tissue>
    </source>
</reference>